<keyword evidence="1" id="KW-0812">Transmembrane</keyword>
<feature type="transmembrane region" description="Helical" evidence="1">
    <location>
        <begin position="228"/>
        <end position="250"/>
    </location>
</feature>
<name>A0A4Q0ZG83_9BACT</name>
<organism evidence="2 3">
    <name type="scientific">Arcobacter cloacae</name>
    <dbReference type="NCBI Taxonomy" id="1054034"/>
    <lineage>
        <taxon>Bacteria</taxon>
        <taxon>Pseudomonadati</taxon>
        <taxon>Campylobacterota</taxon>
        <taxon>Epsilonproteobacteria</taxon>
        <taxon>Campylobacterales</taxon>
        <taxon>Arcobacteraceae</taxon>
        <taxon>Arcobacter</taxon>
    </lineage>
</organism>
<reference evidence="2 3" key="1">
    <citation type="submission" date="2017-10" db="EMBL/GenBank/DDBJ databases">
        <title>Genomics of the genus Arcobacter.</title>
        <authorList>
            <person name="Perez-Cataluna A."/>
            <person name="Figueras M.J."/>
        </authorList>
    </citation>
    <scope>NUCLEOTIDE SEQUENCE [LARGE SCALE GENOMIC DNA]</scope>
    <source>
        <strain evidence="2 3">F26</strain>
    </source>
</reference>
<keyword evidence="1" id="KW-0472">Membrane</keyword>
<dbReference type="EMBL" id="PDJZ01000002">
    <property type="protein sequence ID" value="RXJ85517.1"/>
    <property type="molecule type" value="Genomic_DNA"/>
</dbReference>
<evidence type="ECO:0000313" key="3">
    <source>
        <dbReference type="Proteomes" id="UP000290870"/>
    </source>
</evidence>
<keyword evidence="1" id="KW-1133">Transmembrane helix</keyword>
<accession>A0A4Q0ZG83</accession>
<feature type="transmembrane region" description="Helical" evidence="1">
    <location>
        <begin position="199"/>
        <end position="216"/>
    </location>
</feature>
<proteinExistence type="predicted"/>
<evidence type="ECO:0000313" key="2">
    <source>
        <dbReference type="EMBL" id="RXJ85517.1"/>
    </source>
</evidence>
<dbReference type="RefSeq" id="WP_128985743.1">
    <property type="nucleotide sequence ID" value="NZ_PDJZ01000002.1"/>
</dbReference>
<comment type="caution">
    <text evidence="2">The sequence shown here is derived from an EMBL/GenBank/DDBJ whole genome shotgun (WGS) entry which is preliminary data.</text>
</comment>
<dbReference type="Proteomes" id="UP000290870">
    <property type="component" value="Unassembled WGS sequence"/>
</dbReference>
<gene>
    <name evidence="2" type="ORF">CRU90_02760</name>
</gene>
<protein>
    <submittedName>
        <fullName evidence="2">Uncharacterized protein</fullName>
    </submittedName>
</protein>
<sequence length="267" mass="31760">MFLNSDTIKKRVISFESGSDYFKDDEKIIKFEDIISYYHQETKQFTNSVYEGNELNFTLFLKNQTKPYIIKIDSNKKDKYKQIYNLSHEIASFRTKNILKEFEENRVVEFGTLNDFKLILSKNNSLKLHYLGNKNHYEPFVVNKVKMKKNLLIFQAKNKRQEIISANFISDIALFLQLISKEAYFIDESQNIYQKEKKLYFFMMGLLVIFGLNGYFEFCCMENNFIDVISSLSMILLGVVVLTSPFFWFVGKWNSKKFEEEIKNKEK</sequence>
<evidence type="ECO:0000256" key="1">
    <source>
        <dbReference type="SAM" id="Phobius"/>
    </source>
</evidence>
<dbReference type="AlphaFoldDB" id="A0A4Q0ZG83"/>